<dbReference type="InterPro" id="IPR050189">
    <property type="entry name" value="MFS_Efflux_Transporters"/>
</dbReference>
<keyword evidence="4 6" id="KW-1133">Transmembrane helix</keyword>
<dbReference type="PANTHER" id="PTHR43124">
    <property type="entry name" value="PURINE EFFLUX PUMP PBUE"/>
    <property type="match status" value="1"/>
</dbReference>
<feature type="transmembrane region" description="Helical" evidence="6">
    <location>
        <begin position="57"/>
        <end position="76"/>
    </location>
</feature>
<protein>
    <submittedName>
        <fullName evidence="8">MFS transporter</fullName>
    </submittedName>
</protein>
<evidence type="ECO:0000256" key="3">
    <source>
        <dbReference type="ARBA" id="ARBA00022692"/>
    </source>
</evidence>
<evidence type="ECO:0000256" key="2">
    <source>
        <dbReference type="ARBA" id="ARBA00022475"/>
    </source>
</evidence>
<dbReference type="PANTHER" id="PTHR43124:SF5">
    <property type="entry name" value="PURINE RIBONUCLEOSIDE EFFLUX PUMP NEPI"/>
    <property type="match status" value="1"/>
</dbReference>
<dbReference type="InterPro" id="IPR011701">
    <property type="entry name" value="MFS"/>
</dbReference>
<dbReference type="InterPro" id="IPR036259">
    <property type="entry name" value="MFS_trans_sf"/>
</dbReference>
<feature type="transmembrane region" description="Helical" evidence="6">
    <location>
        <begin position="215"/>
        <end position="236"/>
    </location>
</feature>
<dbReference type="AlphaFoldDB" id="A0A2P7SP69"/>
<organism evidence="8 9">
    <name type="scientific">Kumtagia ephedrae</name>
    <dbReference type="NCBI Taxonomy" id="2116701"/>
    <lineage>
        <taxon>Bacteria</taxon>
        <taxon>Pseudomonadati</taxon>
        <taxon>Pseudomonadota</taxon>
        <taxon>Alphaproteobacteria</taxon>
        <taxon>Hyphomicrobiales</taxon>
        <taxon>Phyllobacteriaceae</taxon>
        <taxon>Kumtagia</taxon>
    </lineage>
</organism>
<feature type="domain" description="Major facilitator superfamily (MFS) profile" evidence="7">
    <location>
        <begin position="1"/>
        <end position="392"/>
    </location>
</feature>
<proteinExistence type="predicted"/>
<dbReference type="PROSITE" id="PS50850">
    <property type="entry name" value="MFS"/>
    <property type="match status" value="1"/>
</dbReference>
<evidence type="ECO:0000259" key="7">
    <source>
        <dbReference type="PROSITE" id="PS50850"/>
    </source>
</evidence>
<evidence type="ECO:0000313" key="9">
    <source>
        <dbReference type="Proteomes" id="UP000241229"/>
    </source>
</evidence>
<feature type="transmembrane region" description="Helical" evidence="6">
    <location>
        <begin position="307"/>
        <end position="328"/>
    </location>
</feature>
<keyword evidence="5 6" id="KW-0472">Membrane</keyword>
<feature type="transmembrane region" description="Helical" evidence="6">
    <location>
        <begin position="83"/>
        <end position="107"/>
    </location>
</feature>
<comment type="caution">
    <text evidence="8">The sequence shown here is derived from an EMBL/GenBank/DDBJ whole genome shotgun (WGS) entry which is preliminary data.</text>
</comment>
<evidence type="ECO:0000313" key="8">
    <source>
        <dbReference type="EMBL" id="PSJ64276.1"/>
    </source>
</evidence>
<dbReference type="RefSeq" id="WP_106771020.1">
    <property type="nucleotide sequence ID" value="NZ_PXYK01000004.1"/>
</dbReference>
<dbReference type="Proteomes" id="UP000241229">
    <property type="component" value="Unassembled WGS sequence"/>
</dbReference>
<feature type="transmembrane region" description="Helical" evidence="6">
    <location>
        <begin position="367"/>
        <end position="388"/>
    </location>
</feature>
<keyword evidence="3 6" id="KW-0812">Transmembrane</keyword>
<comment type="subcellular location">
    <subcellularLocation>
        <location evidence="1">Cell membrane</location>
        <topology evidence="1">Multi-pass membrane protein</topology>
    </subcellularLocation>
</comment>
<evidence type="ECO:0000256" key="6">
    <source>
        <dbReference type="SAM" id="Phobius"/>
    </source>
</evidence>
<dbReference type="InterPro" id="IPR020846">
    <property type="entry name" value="MFS_dom"/>
</dbReference>
<accession>A0A2P7SP69</accession>
<evidence type="ECO:0000256" key="4">
    <source>
        <dbReference type="ARBA" id="ARBA00022989"/>
    </source>
</evidence>
<name>A0A2P7SP69_9HYPH</name>
<dbReference type="GO" id="GO:0005886">
    <property type="term" value="C:plasma membrane"/>
    <property type="evidence" value="ECO:0007669"/>
    <property type="project" value="UniProtKB-SubCell"/>
</dbReference>
<feature type="transmembrane region" description="Helical" evidence="6">
    <location>
        <begin position="146"/>
        <end position="167"/>
    </location>
</feature>
<feature type="transmembrane region" description="Helical" evidence="6">
    <location>
        <begin position="14"/>
        <end position="37"/>
    </location>
</feature>
<dbReference type="OrthoDB" id="9812189at2"/>
<feature type="transmembrane region" description="Helical" evidence="6">
    <location>
        <begin position="113"/>
        <end position="134"/>
    </location>
</feature>
<feature type="transmembrane region" description="Helical" evidence="6">
    <location>
        <begin position="248"/>
        <end position="270"/>
    </location>
</feature>
<dbReference type="SUPFAM" id="SSF103473">
    <property type="entry name" value="MFS general substrate transporter"/>
    <property type="match status" value="1"/>
</dbReference>
<dbReference type="GO" id="GO:0022857">
    <property type="term" value="F:transmembrane transporter activity"/>
    <property type="evidence" value="ECO:0007669"/>
    <property type="project" value="InterPro"/>
</dbReference>
<feature type="transmembrane region" description="Helical" evidence="6">
    <location>
        <begin position="277"/>
        <end position="301"/>
    </location>
</feature>
<dbReference type="CDD" id="cd17324">
    <property type="entry name" value="MFS_NepI_like"/>
    <property type="match status" value="1"/>
</dbReference>
<feature type="transmembrane region" description="Helical" evidence="6">
    <location>
        <begin position="340"/>
        <end position="361"/>
    </location>
</feature>
<evidence type="ECO:0000256" key="5">
    <source>
        <dbReference type="ARBA" id="ARBA00023136"/>
    </source>
</evidence>
<dbReference type="Pfam" id="PF07690">
    <property type="entry name" value="MFS_1"/>
    <property type="match status" value="1"/>
</dbReference>
<dbReference type="EMBL" id="PXYK01000004">
    <property type="protein sequence ID" value="PSJ64276.1"/>
    <property type="molecule type" value="Genomic_DNA"/>
</dbReference>
<keyword evidence="2" id="KW-1003">Cell membrane</keyword>
<gene>
    <name evidence="8" type="ORF">C7I84_04780</name>
</gene>
<feature type="transmembrane region" description="Helical" evidence="6">
    <location>
        <begin position="173"/>
        <end position="195"/>
    </location>
</feature>
<dbReference type="Gene3D" id="1.20.1250.20">
    <property type="entry name" value="MFS general substrate transporter like domains"/>
    <property type="match status" value="1"/>
</dbReference>
<evidence type="ECO:0000256" key="1">
    <source>
        <dbReference type="ARBA" id="ARBA00004651"/>
    </source>
</evidence>
<sequence length="396" mass="41139">MEATYDTRLVRGRAAWGAVFSMALCVSVLIASEFMPVSLLSPIAADLGITEGRTGQAISISGAFAVLTSLLVASLTRRIDRKLVVIGFTVLLIVSGLAVTFAPNYAFLMVGRALLGVAIGGFWSMSTAIVMRLVPEDLVPRGLAMLNAGNAIAATIAAPLGSFLGAYVGWRGAFFLVVPLGLLALVWQWISLPALPPRGRRATGNVLALLGRRPVALGMASILMLFTGQFALFTYLRPFLETVTGLGISALSAMLLVMGLAGVAGTWCIGGLLRERLFGVLITIPLVMAGLAVGLVGLGAMPVPVSLLLAAWGFFGTAAPVGWGTWLARTLPDDAEAGGGLQVAVIQFAITGGAAIGGMLFDAFGWWSAFTFGAALLCASSLFAIAAWHASRRSLP</sequence>
<keyword evidence="9" id="KW-1185">Reference proteome</keyword>
<reference evidence="8 9" key="1">
    <citation type="submission" date="2018-03" db="EMBL/GenBank/DDBJ databases">
        <title>The draft genome of Mesorhizobium sp. 6GN-30.</title>
        <authorList>
            <person name="Liu L."/>
            <person name="Li L."/>
            <person name="Wang T."/>
            <person name="Zhang X."/>
            <person name="Liang L."/>
        </authorList>
    </citation>
    <scope>NUCLEOTIDE SEQUENCE [LARGE SCALE GENOMIC DNA]</scope>
    <source>
        <strain evidence="8 9">6GN30</strain>
    </source>
</reference>